<dbReference type="RefSeq" id="WP_229854564.1">
    <property type="nucleotide sequence ID" value="NZ_BNCK01000002.1"/>
</dbReference>
<sequence>MVKSGKKRHVKGFTLIEMVTVIIILGIVAVGATSFMQYSTRMYLDAKERDQLISGARFVLERLKREIRHAAPNSLKLETISGNQCLSFYPIVAVAAYIDIPVEPEAARSSVTIKNFDGYDDRFLDATHAVVYGLNASDYDNDSGKKFRIKQSGGINDLNTSLTIWQLNLETESLGLVQFTADSPTRRMYFINTQTTFCFVGTTLTRNGITLADKLAVNINTSMPTSSVEVIETSLQRNGLVRFMLNFVNEANDEPISITSEIQVPNVP</sequence>
<dbReference type="NCBIfam" id="TIGR02532">
    <property type="entry name" value="IV_pilin_GFxxxE"/>
    <property type="match status" value="1"/>
</dbReference>
<dbReference type="PROSITE" id="PS00409">
    <property type="entry name" value="PROKAR_NTER_METHYL"/>
    <property type="match status" value="1"/>
</dbReference>
<gene>
    <name evidence="2" type="primary">mshO</name>
    <name evidence="2" type="ORF">GCM10017161_07620</name>
</gene>
<keyword evidence="3" id="KW-1185">Reference proteome</keyword>
<dbReference type="InterPro" id="IPR045584">
    <property type="entry name" value="Pilin-like"/>
</dbReference>
<dbReference type="SUPFAM" id="SSF54523">
    <property type="entry name" value="Pili subunits"/>
    <property type="match status" value="1"/>
</dbReference>
<protein>
    <submittedName>
        <fullName evidence="2">MSHA biogenesis protein MshO</fullName>
    </submittedName>
</protein>
<proteinExistence type="predicted"/>
<dbReference type="Proteomes" id="UP000623842">
    <property type="component" value="Unassembled WGS sequence"/>
</dbReference>
<organism evidence="2 3">
    <name type="scientific">Thalassotalea marina</name>
    <dbReference type="NCBI Taxonomy" id="1673741"/>
    <lineage>
        <taxon>Bacteria</taxon>
        <taxon>Pseudomonadati</taxon>
        <taxon>Pseudomonadota</taxon>
        <taxon>Gammaproteobacteria</taxon>
        <taxon>Alteromonadales</taxon>
        <taxon>Colwelliaceae</taxon>
        <taxon>Thalassotalea</taxon>
    </lineage>
</organism>
<reference evidence="2" key="1">
    <citation type="journal article" date="2014" name="Int. J. Syst. Evol. Microbiol.">
        <title>Complete genome sequence of Corynebacterium casei LMG S-19264T (=DSM 44701T), isolated from a smear-ripened cheese.</title>
        <authorList>
            <consortium name="US DOE Joint Genome Institute (JGI-PGF)"/>
            <person name="Walter F."/>
            <person name="Albersmeier A."/>
            <person name="Kalinowski J."/>
            <person name="Ruckert C."/>
        </authorList>
    </citation>
    <scope>NUCLEOTIDE SEQUENCE</scope>
    <source>
        <strain evidence="2">KCTC 42731</strain>
    </source>
</reference>
<evidence type="ECO:0000256" key="1">
    <source>
        <dbReference type="SAM" id="Phobius"/>
    </source>
</evidence>
<dbReference type="Pfam" id="PF07963">
    <property type="entry name" value="N_methyl"/>
    <property type="match status" value="1"/>
</dbReference>
<keyword evidence="1" id="KW-0812">Transmembrane</keyword>
<accession>A0A919EI23</accession>
<dbReference type="EMBL" id="BNCK01000002">
    <property type="protein sequence ID" value="GHF82864.1"/>
    <property type="molecule type" value="Genomic_DNA"/>
</dbReference>
<feature type="transmembrane region" description="Helical" evidence="1">
    <location>
        <begin position="12"/>
        <end position="36"/>
    </location>
</feature>
<name>A0A919EI23_9GAMM</name>
<reference evidence="2" key="2">
    <citation type="submission" date="2020-09" db="EMBL/GenBank/DDBJ databases">
        <authorList>
            <person name="Sun Q."/>
            <person name="Kim S."/>
        </authorList>
    </citation>
    <scope>NUCLEOTIDE SEQUENCE</scope>
    <source>
        <strain evidence="2">KCTC 42731</strain>
    </source>
</reference>
<dbReference type="InterPro" id="IPR012902">
    <property type="entry name" value="N_methyl_site"/>
</dbReference>
<comment type="caution">
    <text evidence="2">The sequence shown here is derived from an EMBL/GenBank/DDBJ whole genome shotgun (WGS) entry which is preliminary data.</text>
</comment>
<dbReference type="AlphaFoldDB" id="A0A919EI23"/>
<keyword evidence="1" id="KW-1133">Transmembrane helix</keyword>
<keyword evidence="1" id="KW-0472">Membrane</keyword>
<evidence type="ECO:0000313" key="2">
    <source>
        <dbReference type="EMBL" id="GHF82864.1"/>
    </source>
</evidence>
<evidence type="ECO:0000313" key="3">
    <source>
        <dbReference type="Proteomes" id="UP000623842"/>
    </source>
</evidence>